<evidence type="ECO:0000256" key="2">
    <source>
        <dbReference type="ARBA" id="ARBA00022692"/>
    </source>
</evidence>
<feature type="domain" description="Fibronectin type-III" evidence="16">
    <location>
        <begin position="1150"/>
        <end position="1263"/>
    </location>
</feature>
<keyword evidence="2 13" id="KW-0812">Transmembrane</keyword>
<evidence type="ECO:0000256" key="4">
    <source>
        <dbReference type="ARBA" id="ARBA00022737"/>
    </source>
</evidence>
<keyword evidence="3 14" id="KW-0732">Signal</keyword>
<dbReference type="CDD" id="cd20956">
    <property type="entry name" value="IgI_4_Dscam"/>
    <property type="match status" value="1"/>
</dbReference>
<dbReference type="Gene3D" id="2.60.40.10">
    <property type="entry name" value="Immunoglobulins"/>
    <property type="match status" value="12"/>
</dbReference>
<keyword evidence="7 13" id="KW-1133">Transmembrane helix</keyword>
<dbReference type="SUPFAM" id="SSF49265">
    <property type="entry name" value="Fibronectin type III"/>
    <property type="match status" value="2"/>
</dbReference>
<feature type="signal peptide" evidence="14">
    <location>
        <begin position="1"/>
        <end position="22"/>
    </location>
</feature>
<dbReference type="Pfam" id="PF13927">
    <property type="entry name" value="Ig_3"/>
    <property type="match status" value="5"/>
</dbReference>
<feature type="domain" description="Ig-like" evidence="15">
    <location>
        <begin position="749"/>
        <end position="831"/>
    </location>
</feature>
<feature type="domain" description="Fibronectin type-III" evidence="16">
    <location>
        <begin position="946"/>
        <end position="1045"/>
    </location>
</feature>
<dbReference type="InterPro" id="IPR036116">
    <property type="entry name" value="FN3_sf"/>
</dbReference>
<dbReference type="FunFam" id="2.60.40.10:FF:000104">
    <property type="entry name" value="Down syndrome cell adhesion molecule b"/>
    <property type="match status" value="1"/>
</dbReference>
<dbReference type="CDD" id="cd00063">
    <property type="entry name" value="FN3"/>
    <property type="match status" value="5"/>
</dbReference>
<sequence>MASKNTLTCLFQTIILFPLSLGSMTFQANVYDEYVILGNIGLFKCYFPNFLRDHVKVSSWIQDDGRVFEDKMLPKSGSRIFSLNGNLYIVGVNRQDTHHSFKCQVHNSITNELITSTSSGKLVVTDPFTFLISIEDPNGNVQPSISNTQRTIKSIVGSTVYLPCVAHGFPVPHYRWFKRHQETNLNTDIQDLLTGTGILIINNVSSSDSGRYICVANNSAGEDRIVFDLTVKQPLSVQLELFNTISGDIIEPGLTPALSITLGSQLRLHCKITGYPIHLVTWFRDGKPLNLNSTFNGSSYSNRIKLNSSNRMLTLYKVNRSDIGCYSCSVTGDSSESTISSTKCLTLSEDAPQLKETFSELITSPGERLSLKCVASGNPLPTVTWTLDDQPIPETHRIQYGDYVSMNGDVVSYVNITSLRSEDGGLYQCDAHNDAGSAHHSQMIYLKGKPFIRPMINMTALAGQQVKIRCPVSGHPITRIIWFKDDHELPINDRQRVHKNGSLIIKEARRDLDEGFYSCKASNDQGESDEKRFYIQVLRKPSISSFSFPSHLTEKMRVIITCNVLTGDPPISVDWLKDNLTISNDNLDDVQITELTDLGSSLVFRDVKQKHAGSYTCLATNQVGQDSYTAQMIVKVPPKWIIEPTDKSAIVGERVTFDCQADGFPMPIIRWKISTEGKSDFKSVSSNYHIQTLENGSLTIKETDKPDSAYYLCEAENGIGSVLSKVVSLTVHIQAHFKSTFQVMRVKIGEMVNISCEAFGEKPINIKWLKERTEIDFLSDRRYTVSEKETPTGLISNLITPVSTRSDSGSFLCITWNPYGQSEMTSRVLVEEPPDPPSDLIAHEFGSKSISLRYSLPYSGNSPVTKYIIQWKKDGVKLSHHLCTIFHLSSSFLFSPSTSSSHLHSSNLRYNSPRRFQNHLHIFFSSLTKSITFLTYPHLILDNFLHPSFFSLFLPFPSWLIIPCLHHYHHHRQLDYDHGLISTLIVNRNTSTWSKASTTEIDGTATQVFINDLKPLTNYDIRMFAVNNIGKSEPSKVITITTDEEAPLTSPVSVRAEAISSTSILVKWKPPKHIESFGSVTGYYIGYKELHTEKSFIFKTVENKLNSKLQITISNLRKSTSYIFTVQAFNTKGAGPQSPETVAKTLDKDAPLSPKLGIVSFTASTVTISWILPIDSEAPIDDFIFFFFSSSRSFSLSLIGFKVFLRQSSSDFKSHETINDGKLTSHTIRSLHCGTKYTIYMVSFNEIGESEPSEALSFQTEGGAPIAPDKSSLLHINSTFVFLQLSSWRTTSCPINNFIVQYKEQGNTEWILVSNTVSSVLDQFLVSNLQPATWYNLLIAAQSDAGSTEAEYFFATLTEQGETIAPMSVSSNPDEHRLRRYVQMVLPVTSVFISLLVVVIFILFFGFRKNRNMSAVTNLNDQVSPKAADNISMSSTKVVYETVQRDERTSVYCPSPYATTRVSLYFQDNPMKLQTNENSYDMPLLKTHPNNRSLYDFQGTTSGSCENNNLLDINHEPLYPR</sequence>
<evidence type="ECO:0000313" key="18">
    <source>
        <dbReference type="Proteomes" id="UP000015104"/>
    </source>
</evidence>
<dbReference type="FunFam" id="2.60.40.10:FF:000333">
    <property type="entry name" value="Down syndrome cell adhesion molecule"/>
    <property type="match status" value="1"/>
</dbReference>
<proteinExistence type="predicted"/>
<dbReference type="GO" id="GO:0007399">
    <property type="term" value="P:nervous system development"/>
    <property type="evidence" value="ECO:0007669"/>
    <property type="project" value="UniProtKB-KW"/>
</dbReference>
<keyword evidence="11" id="KW-0393">Immunoglobulin domain</keyword>
<evidence type="ECO:0000256" key="14">
    <source>
        <dbReference type="SAM" id="SignalP"/>
    </source>
</evidence>
<feature type="domain" description="Fibronectin type-III" evidence="16">
    <location>
        <begin position="1050"/>
        <end position="1148"/>
    </location>
</feature>
<dbReference type="FunFam" id="2.60.40.10:FF:000032">
    <property type="entry name" value="palladin isoform X1"/>
    <property type="match status" value="1"/>
</dbReference>
<dbReference type="InterPro" id="IPR056754">
    <property type="entry name" value="DSCAM/DSCAML_C"/>
</dbReference>
<dbReference type="InterPro" id="IPR003598">
    <property type="entry name" value="Ig_sub2"/>
</dbReference>
<dbReference type="Proteomes" id="UP000015104">
    <property type="component" value="Unassembled WGS sequence"/>
</dbReference>
<dbReference type="PROSITE" id="PS50853">
    <property type="entry name" value="FN3"/>
    <property type="match status" value="5"/>
</dbReference>
<dbReference type="GO" id="GO:0098609">
    <property type="term" value="P:cell-cell adhesion"/>
    <property type="evidence" value="ECO:0007669"/>
    <property type="project" value="TreeGrafter"/>
</dbReference>
<keyword evidence="8" id="KW-0770">Synapse</keyword>
<keyword evidence="6" id="KW-0524">Neurogenesis</keyword>
<dbReference type="SMART" id="SM00406">
    <property type="entry name" value="IGv"/>
    <property type="match status" value="3"/>
</dbReference>
<dbReference type="SUPFAM" id="SSF48726">
    <property type="entry name" value="Immunoglobulin"/>
    <property type="match status" value="7"/>
</dbReference>
<dbReference type="Pfam" id="PF00041">
    <property type="entry name" value="fn3"/>
    <property type="match status" value="2"/>
</dbReference>
<dbReference type="InterPro" id="IPR003961">
    <property type="entry name" value="FN3_dom"/>
</dbReference>
<evidence type="ECO:0000256" key="10">
    <source>
        <dbReference type="ARBA" id="ARBA00023157"/>
    </source>
</evidence>
<feature type="domain" description="Fibronectin type-III" evidence="16">
    <location>
        <begin position="1267"/>
        <end position="1361"/>
    </location>
</feature>
<feature type="transmembrane region" description="Helical" evidence="13">
    <location>
        <begin position="1385"/>
        <end position="1407"/>
    </location>
</feature>
<organism evidence="17 18">
    <name type="scientific">Tetranychus urticae</name>
    <name type="common">Two-spotted spider mite</name>
    <dbReference type="NCBI Taxonomy" id="32264"/>
    <lineage>
        <taxon>Eukaryota</taxon>
        <taxon>Metazoa</taxon>
        <taxon>Ecdysozoa</taxon>
        <taxon>Arthropoda</taxon>
        <taxon>Chelicerata</taxon>
        <taxon>Arachnida</taxon>
        <taxon>Acari</taxon>
        <taxon>Acariformes</taxon>
        <taxon>Trombidiformes</taxon>
        <taxon>Prostigmata</taxon>
        <taxon>Eleutherengona</taxon>
        <taxon>Raphignathae</taxon>
        <taxon>Tetranychoidea</taxon>
        <taxon>Tetranychidae</taxon>
        <taxon>Tetranychus</taxon>
    </lineage>
</organism>
<feature type="domain" description="Ig-like" evidence="15">
    <location>
        <begin position="352"/>
        <end position="445"/>
    </location>
</feature>
<evidence type="ECO:0000259" key="15">
    <source>
        <dbReference type="PROSITE" id="PS50835"/>
    </source>
</evidence>
<accession>T1K8A2</accession>
<dbReference type="PANTHER" id="PTHR44170:SF6">
    <property type="entry name" value="CONTACTIN"/>
    <property type="match status" value="1"/>
</dbReference>
<dbReference type="GO" id="GO:0045202">
    <property type="term" value="C:synapse"/>
    <property type="evidence" value="ECO:0007669"/>
    <property type="project" value="UniProtKB-SubCell"/>
</dbReference>
<comment type="subcellular location">
    <subcellularLocation>
        <location evidence="1">Membrane</location>
        <topology evidence="1">Single-pass type I membrane protein</topology>
    </subcellularLocation>
    <subcellularLocation>
        <location evidence="12">Synapse</location>
    </subcellularLocation>
</comment>
<keyword evidence="5" id="KW-0130">Cell adhesion</keyword>
<dbReference type="InterPro" id="IPR013783">
    <property type="entry name" value="Ig-like_fold"/>
</dbReference>
<reference evidence="18" key="1">
    <citation type="submission" date="2011-08" db="EMBL/GenBank/DDBJ databases">
        <authorList>
            <person name="Rombauts S."/>
        </authorList>
    </citation>
    <scope>NUCLEOTIDE SEQUENCE</scope>
    <source>
        <strain evidence="18">London</strain>
    </source>
</reference>
<evidence type="ECO:0000256" key="3">
    <source>
        <dbReference type="ARBA" id="ARBA00022729"/>
    </source>
</evidence>
<keyword evidence="10" id="KW-1015">Disulfide bond</keyword>
<dbReference type="InterPro" id="IPR007110">
    <property type="entry name" value="Ig-like_dom"/>
</dbReference>
<dbReference type="GO" id="GO:0009653">
    <property type="term" value="P:anatomical structure morphogenesis"/>
    <property type="evidence" value="ECO:0007669"/>
    <property type="project" value="UniProtKB-ARBA"/>
</dbReference>
<dbReference type="PROSITE" id="PS50835">
    <property type="entry name" value="IG_LIKE"/>
    <property type="match status" value="7"/>
</dbReference>
<feature type="domain" description="Ig-like" evidence="15">
    <location>
        <begin position="638"/>
        <end position="730"/>
    </location>
</feature>
<dbReference type="Pfam" id="PF25059">
    <property type="entry name" value="FN3_DSCAM-DSCAML_C"/>
    <property type="match status" value="1"/>
</dbReference>
<dbReference type="EMBL" id="CAEY01001872">
    <property type="status" value="NOT_ANNOTATED_CDS"/>
    <property type="molecule type" value="Genomic_DNA"/>
</dbReference>
<dbReference type="InterPro" id="IPR003599">
    <property type="entry name" value="Ig_sub"/>
</dbReference>
<evidence type="ECO:0000256" key="8">
    <source>
        <dbReference type="ARBA" id="ARBA00023018"/>
    </source>
</evidence>
<evidence type="ECO:0000256" key="5">
    <source>
        <dbReference type="ARBA" id="ARBA00022889"/>
    </source>
</evidence>
<dbReference type="FunFam" id="2.60.40.10:FF:000017">
    <property type="entry name" value="Down syndrome cell adhesion molecule b"/>
    <property type="match status" value="1"/>
</dbReference>
<feature type="chain" id="PRO_5004581105" description="Down syndrome cell adhesion molecule" evidence="14">
    <location>
        <begin position="23"/>
        <end position="1521"/>
    </location>
</feature>
<dbReference type="EnsemblMetazoa" id="tetur07g00600.1">
    <property type="protein sequence ID" value="tetur07g00600.1"/>
    <property type="gene ID" value="tetur07g00600"/>
</dbReference>
<name>T1K8A2_TETUR</name>
<keyword evidence="4" id="KW-0677">Repeat</keyword>
<dbReference type="PANTHER" id="PTHR44170">
    <property type="entry name" value="PROTEIN SIDEKICK"/>
    <property type="match status" value="1"/>
</dbReference>
<evidence type="ECO:0000259" key="16">
    <source>
        <dbReference type="PROSITE" id="PS50853"/>
    </source>
</evidence>
<dbReference type="GO" id="GO:0030154">
    <property type="term" value="P:cell differentiation"/>
    <property type="evidence" value="ECO:0007669"/>
    <property type="project" value="UniProtKB-ARBA"/>
</dbReference>
<reference evidence="17" key="2">
    <citation type="submission" date="2015-06" db="UniProtKB">
        <authorList>
            <consortium name="EnsemblMetazoa"/>
        </authorList>
    </citation>
    <scope>IDENTIFICATION</scope>
</reference>
<keyword evidence="18" id="KW-1185">Reference proteome</keyword>
<evidence type="ECO:0000256" key="6">
    <source>
        <dbReference type="ARBA" id="ARBA00022902"/>
    </source>
</evidence>
<dbReference type="FunFam" id="2.60.40.10:FF:000028">
    <property type="entry name" value="Neuronal cell adhesion molecule"/>
    <property type="match status" value="1"/>
</dbReference>
<evidence type="ECO:0000256" key="1">
    <source>
        <dbReference type="ARBA" id="ARBA00004479"/>
    </source>
</evidence>
<keyword evidence="9 13" id="KW-0472">Membrane</keyword>
<evidence type="ECO:0000256" key="11">
    <source>
        <dbReference type="ARBA" id="ARBA00023319"/>
    </source>
</evidence>
<evidence type="ECO:0008006" key="19">
    <source>
        <dbReference type="Google" id="ProtNLM"/>
    </source>
</evidence>
<evidence type="ECO:0000256" key="12">
    <source>
        <dbReference type="ARBA" id="ARBA00034103"/>
    </source>
</evidence>
<dbReference type="HOGENOM" id="CLU_001038_2_1_1"/>
<dbReference type="SMART" id="SM00409">
    <property type="entry name" value="IG"/>
    <property type="match status" value="8"/>
</dbReference>
<dbReference type="InterPro" id="IPR036179">
    <property type="entry name" value="Ig-like_dom_sf"/>
</dbReference>
<feature type="domain" description="Ig-like" evidence="15">
    <location>
        <begin position="252"/>
        <end position="340"/>
    </location>
</feature>
<evidence type="ECO:0000256" key="13">
    <source>
        <dbReference type="SAM" id="Phobius"/>
    </source>
</evidence>
<dbReference type="STRING" id="32264.T1K8A2"/>
<feature type="domain" description="Ig-like" evidence="15">
    <location>
        <begin position="541"/>
        <end position="635"/>
    </location>
</feature>
<dbReference type="InterPro" id="IPR013106">
    <property type="entry name" value="Ig_V-set"/>
</dbReference>
<dbReference type="CDD" id="cd00096">
    <property type="entry name" value="Ig"/>
    <property type="match status" value="1"/>
</dbReference>
<dbReference type="SMART" id="SM00408">
    <property type="entry name" value="IGc2"/>
    <property type="match status" value="7"/>
</dbReference>
<feature type="domain" description="Ig-like" evidence="15">
    <location>
        <begin position="450"/>
        <end position="534"/>
    </location>
</feature>
<dbReference type="Pfam" id="PF07679">
    <property type="entry name" value="I-set"/>
    <property type="match status" value="2"/>
</dbReference>
<dbReference type="SMART" id="SM00060">
    <property type="entry name" value="FN3"/>
    <property type="match status" value="4"/>
</dbReference>
<protein>
    <recommendedName>
        <fullName evidence="19">Down syndrome cell adhesion molecule</fullName>
    </recommendedName>
</protein>
<dbReference type="InterPro" id="IPR013098">
    <property type="entry name" value="Ig_I-set"/>
</dbReference>
<evidence type="ECO:0000256" key="9">
    <source>
        <dbReference type="ARBA" id="ARBA00023136"/>
    </source>
</evidence>
<feature type="domain" description="Ig-like" evidence="15">
    <location>
        <begin position="143"/>
        <end position="230"/>
    </location>
</feature>
<evidence type="ECO:0000313" key="17">
    <source>
        <dbReference type="EnsemblMetazoa" id="tetur07g00600.1"/>
    </source>
</evidence>
<dbReference type="GO" id="GO:0005886">
    <property type="term" value="C:plasma membrane"/>
    <property type="evidence" value="ECO:0007669"/>
    <property type="project" value="UniProtKB-SubCell"/>
</dbReference>
<evidence type="ECO:0000256" key="7">
    <source>
        <dbReference type="ARBA" id="ARBA00022989"/>
    </source>
</evidence>
<dbReference type="CDD" id="cd20958">
    <property type="entry name" value="IgI_5_Dscam"/>
    <property type="match status" value="1"/>
</dbReference>
<dbReference type="eggNOG" id="KOG3510">
    <property type="taxonomic scope" value="Eukaryota"/>
</dbReference>
<feature type="domain" description="Fibronectin type-III" evidence="16">
    <location>
        <begin position="836"/>
        <end position="938"/>
    </location>
</feature>